<feature type="disulfide bond" evidence="10">
    <location>
        <begin position="398"/>
        <end position="407"/>
    </location>
</feature>
<dbReference type="PROSITE" id="PS50026">
    <property type="entry name" value="EGF_3"/>
    <property type="match status" value="8"/>
</dbReference>
<dbReference type="InterPro" id="IPR000152">
    <property type="entry name" value="EGF-type_Asp/Asn_hydroxyl_site"/>
</dbReference>
<evidence type="ECO:0000256" key="14">
    <source>
        <dbReference type="SAM" id="Phobius"/>
    </source>
</evidence>
<feature type="domain" description="EGF-like" evidence="15">
    <location>
        <begin position="334"/>
        <end position="370"/>
    </location>
</feature>
<evidence type="ECO:0000256" key="3">
    <source>
        <dbReference type="ARBA" id="ARBA00022536"/>
    </source>
</evidence>
<organism evidence="17 18">
    <name type="scientific">Priapulus caudatus</name>
    <name type="common">Priapulid worm</name>
    <dbReference type="NCBI Taxonomy" id="37621"/>
    <lineage>
        <taxon>Eukaryota</taxon>
        <taxon>Metazoa</taxon>
        <taxon>Ecdysozoa</taxon>
        <taxon>Scalidophora</taxon>
        <taxon>Priapulida</taxon>
        <taxon>Priapulimorpha</taxon>
        <taxon>Priapulimorphida</taxon>
        <taxon>Priapulidae</taxon>
        <taxon>Priapulus</taxon>
    </lineage>
</organism>
<proteinExistence type="predicted"/>
<dbReference type="PANTHER" id="PTHR24044">
    <property type="entry name" value="NOTCH LIGAND FAMILY MEMBER"/>
    <property type="match status" value="1"/>
</dbReference>
<keyword evidence="2 12" id="KW-0217">Developmental protein</keyword>
<protein>
    <recommendedName>
        <fullName evidence="12">Delta-like protein</fullName>
    </recommendedName>
</protein>
<evidence type="ECO:0000256" key="4">
    <source>
        <dbReference type="ARBA" id="ARBA00022692"/>
    </source>
</evidence>
<dbReference type="Pfam" id="PF01414">
    <property type="entry name" value="DSL"/>
    <property type="match status" value="1"/>
</dbReference>
<dbReference type="RefSeq" id="XP_014671852.1">
    <property type="nucleotide sequence ID" value="XM_014816366.1"/>
</dbReference>
<dbReference type="SMART" id="SM00179">
    <property type="entry name" value="EGF_CA"/>
    <property type="match status" value="7"/>
</dbReference>
<dbReference type="Pfam" id="PF12661">
    <property type="entry name" value="hEGF"/>
    <property type="match status" value="1"/>
</dbReference>
<evidence type="ECO:0000259" key="16">
    <source>
        <dbReference type="PROSITE" id="PS51051"/>
    </source>
</evidence>
<dbReference type="PROSITE" id="PS00022">
    <property type="entry name" value="EGF_1"/>
    <property type="match status" value="9"/>
</dbReference>
<dbReference type="PROSITE" id="PS51051">
    <property type="entry name" value="DSL"/>
    <property type="match status" value="1"/>
</dbReference>
<dbReference type="CDD" id="cd00054">
    <property type="entry name" value="EGF_CA"/>
    <property type="match status" value="5"/>
</dbReference>
<accession>A0ABM1EI31</accession>
<dbReference type="InterPro" id="IPR018097">
    <property type="entry name" value="EGF_Ca-bd_CS"/>
</dbReference>
<keyword evidence="5 12" id="KW-0677">Repeat</keyword>
<dbReference type="SMART" id="SM00181">
    <property type="entry name" value="EGF"/>
    <property type="match status" value="9"/>
</dbReference>
<evidence type="ECO:0000256" key="5">
    <source>
        <dbReference type="ARBA" id="ARBA00022737"/>
    </source>
</evidence>
<feature type="domain" description="EGF-like" evidence="15">
    <location>
        <begin position="410"/>
        <end position="447"/>
    </location>
</feature>
<evidence type="ECO:0000313" key="18">
    <source>
        <dbReference type="RefSeq" id="XP_014671852.1"/>
    </source>
</evidence>
<sequence length="851" mass="92770">MKHGIREALWICGLFYTMLVIPVETSGVFELKLLAFNNPNKLDQSGACCSGERTQGGACTGWCRTYFRVCISHYKARMDQDTKCTFGSGSTPVLGYSQGYNFTKEYVGFPNPFRFPFSFTWPRFFTLTVDAFHQSGTGAPTSQGSRLVLGIATQRMLRAGVVWTEEAVHNDHQAELLFEYRALCDPRYFGDNCTDLCHPRNDQYAGHYTCGARGQRVCLSGWSGAYCTDAICLSGCHKEHGFCELPGECKCRPGYNGKLCDRCMTYPGCQHGTCQSPWECTCLSGWGGMLCNNDLNFCGTHKPCNNGGTCTNTGLGFYTCMCPKEFTGRSCETSVDKCKTSSCFNGGTCAKQNNKIICKCQPGFIGQQCETRAATCAHMPCLSGGTCVNTTDGYFCDCPVGIQGIHCEQKERSCADDPCLNGGMCVDDDKNGFKCICLSDFKGRVCDQRTNDCSFNPCLNGATCLQQKKSIVCVCPEGFMGSMCQSNINECASNPCTNAGTCYDLVNDYVCKCLPGFGGKQCRDNIDDCAQAPCKNGGSCEDQINGFLCQCPYGYTGETCATPLPGFERSDAKQLNAETSIQEAKVHQHNATVSGAAATAAAHSDGFRSSQVAIVACISALLVVCLCVLVVVCLAYRRVHAKHQNTVCDVTHDLENRTNILNNMDTTAVSYLTPSMQSTPRKPGKAVKSTNVDYETYNLSMNEEKSTKEKKQQSGGIDKCYRISQIDSLDAGDVIKAQKVLFLTQDDALDAQRVTSEQEILFRDSNCTQSRPCYNVPLDDATDMQKVPLTSVSGMDCDASRSNLACVRTPTLPPIAFTKKMNNAEQGAPPNVADLSKAKQENGDDVWTTEV</sequence>
<dbReference type="SMART" id="SM00051">
    <property type="entry name" value="DSL"/>
    <property type="match status" value="1"/>
</dbReference>
<feature type="domain" description="EGF-like" evidence="15">
    <location>
        <begin position="228"/>
        <end position="261"/>
    </location>
</feature>
<feature type="domain" description="EGF-like" evidence="15">
    <location>
        <begin position="487"/>
        <end position="523"/>
    </location>
</feature>
<dbReference type="PROSITE" id="PS00010">
    <property type="entry name" value="ASX_HYDROXYL"/>
    <property type="match status" value="3"/>
</dbReference>
<dbReference type="Pfam" id="PF21700">
    <property type="entry name" value="EGF_DL_JAG"/>
    <property type="match status" value="1"/>
</dbReference>
<feature type="disulfide bond" evidence="10">
    <location>
        <begin position="251"/>
        <end position="260"/>
    </location>
</feature>
<dbReference type="InterPro" id="IPR011651">
    <property type="entry name" value="Notch_ligand_N"/>
</dbReference>
<keyword evidence="3 10" id="KW-0245">EGF-like domain</keyword>
<evidence type="ECO:0000256" key="8">
    <source>
        <dbReference type="ARBA" id="ARBA00023157"/>
    </source>
</evidence>
<dbReference type="InterPro" id="IPR000742">
    <property type="entry name" value="EGF"/>
</dbReference>
<evidence type="ECO:0000256" key="13">
    <source>
        <dbReference type="SAM" id="MobiDB-lite"/>
    </source>
</evidence>
<keyword evidence="9" id="KW-0325">Glycoprotein</keyword>
<evidence type="ECO:0000313" key="17">
    <source>
        <dbReference type="Proteomes" id="UP000695022"/>
    </source>
</evidence>
<keyword evidence="17" id="KW-1185">Reference proteome</keyword>
<evidence type="ECO:0000259" key="15">
    <source>
        <dbReference type="PROSITE" id="PS50026"/>
    </source>
</evidence>
<dbReference type="Proteomes" id="UP000695022">
    <property type="component" value="Unplaced"/>
</dbReference>
<dbReference type="PANTHER" id="PTHR24044:SF488">
    <property type="entry name" value="NEUROGENIC LOCUS PROTEIN DELTA"/>
    <property type="match status" value="1"/>
</dbReference>
<evidence type="ECO:0000256" key="11">
    <source>
        <dbReference type="PROSITE-ProRule" id="PRU00377"/>
    </source>
</evidence>
<feature type="disulfide bond" evidence="10">
    <location>
        <begin position="360"/>
        <end position="369"/>
    </location>
</feature>
<dbReference type="Pfam" id="PF00008">
    <property type="entry name" value="EGF"/>
    <property type="match status" value="5"/>
</dbReference>
<evidence type="ECO:0000256" key="6">
    <source>
        <dbReference type="ARBA" id="ARBA00022989"/>
    </source>
</evidence>
<feature type="domain" description="EGF-like" evidence="15">
    <location>
        <begin position="294"/>
        <end position="332"/>
    </location>
</feature>
<keyword evidence="6 12" id="KW-1133">Transmembrane helix</keyword>
<dbReference type="InterPro" id="IPR009030">
    <property type="entry name" value="Growth_fac_rcpt_cys_sf"/>
</dbReference>
<keyword evidence="12" id="KW-0732">Signal</keyword>
<evidence type="ECO:0000256" key="7">
    <source>
        <dbReference type="ARBA" id="ARBA00023136"/>
    </source>
</evidence>
<dbReference type="InterPro" id="IPR001774">
    <property type="entry name" value="DSL"/>
</dbReference>
<dbReference type="Gene3D" id="2.60.40.3510">
    <property type="match status" value="1"/>
</dbReference>
<evidence type="ECO:0000256" key="10">
    <source>
        <dbReference type="PROSITE-ProRule" id="PRU00076"/>
    </source>
</evidence>
<dbReference type="GeneID" id="106812482"/>
<dbReference type="Pfam" id="PF07657">
    <property type="entry name" value="MNNL"/>
    <property type="match status" value="1"/>
</dbReference>
<dbReference type="Gene3D" id="2.10.25.10">
    <property type="entry name" value="Laminin"/>
    <property type="match status" value="8"/>
</dbReference>
<gene>
    <name evidence="18" type="primary">LOC106812482</name>
</gene>
<feature type="disulfide bond" evidence="10">
    <location>
        <begin position="322"/>
        <end position="331"/>
    </location>
</feature>
<dbReference type="SUPFAM" id="SSF57196">
    <property type="entry name" value="EGF/Laminin"/>
    <property type="match status" value="5"/>
</dbReference>
<feature type="disulfide bond" evidence="10">
    <location>
        <begin position="437"/>
        <end position="446"/>
    </location>
</feature>
<evidence type="ECO:0000256" key="1">
    <source>
        <dbReference type="ARBA" id="ARBA00004479"/>
    </source>
</evidence>
<keyword evidence="7 12" id="KW-0472">Membrane</keyword>
<keyword evidence="8 10" id="KW-1015">Disulfide bond</keyword>
<dbReference type="InterPro" id="IPR013032">
    <property type="entry name" value="EGF-like_CS"/>
</dbReference>
<feature type="transmembrane region" description="Helical" evidence="14">
    <location>
        <begin position="612"/>
        <end position="636"/>
    </location>
</feature>
<feature type="disulfide bond" evidence="10">
    <location>
        <begin position="551"/>
        <end position="560"/>
    </location>
</feature>
<feature type="disulfide bond" evidence="11">
    <location>
        <begin position="218"/>
        <end position="227"/>
    </location>
</feature>
<dbReference type="InterPro" id="IPR050906">
    <property type="entry name" value="Notch_signaling"/>
</dbReference>
<feature type="disulfide bond" evidence="11">
    <location>
        <begin position="184"/>
        <end position="193"/>
    </location>
</feature>
<comment type="function">
    <text evidence="12">Putative Notch ligand involved in the mediation of Notch signaling.</text>
</comment>
<feature type="domain" description="EGF-like" evidence="15">
    <location>
        <begin position="449"/>
        <end position="485"/>
    </location>
</feature>
<feature type="disulfide bond" evidence="10">
    <location>
        <begin position="475"/>
        <end position="484"/>
    </location>
</feature>
<feature type="region of interest" description="Disordered" evidence="13">
    <location>
        <begin position="822"/>
        <end position="851"/>
    </location>
</feature>
<feature type="disulfide bond" evidence="10">
    <location>
        <begin position="513"/>
        <end position="522"/>
    </location>
</feature>
<feature type="domain" description="EGF-like" evidence="15">
    <location>
        <begin position="525"/>
        <end position="561"/>
    </location>
</feature>
<feature type="domain" description="DSL" evidence="16">
    <location>
        <begin position="182"/>
        <end position="227"/>
    </location>
</feature>
<feature type="domain" description="EGF-like" evidence="15">
    <location>
        <begin position="372"/>
        <end position="408"/>
    </location>
</feature>
<dbReference type="SUPFAM" id="SSF57184">
    <property type="entry name" value="Growth factor receptor domain"/>
    <property type="match status" value="1"/>
</dbReference>
<dbReference type="Gene3D" id="2.10.25.140">
    <property type="match status" value="1"/>
</dbReference>
<comment type="subcellular location">
    <subcellularLocation>
        <location evidence="1 12">Membrane</location>
        <topology evidence="1 12">Single-pass type I membrane protein</topology>
    </subcellularLocation>
</comment>
<dbReference type="PROSITE" id="PS01186">
    <property type="entry name" value="EGF_2"/>
    <property type="match status" value="5"/>
</dbReference>
<keyword evidence="4 12" id="KW-0812">Transmembrane</keyword>
<comment type="caution">
    <text evidence="10">Lacks conserved residue(s) required for the propagation of feature annotation.</text>
</comment>
<evidence type="ECO:0000256" key="12">
    <source>
        <dbReference type="RuleBase" id="RU280815"/>
    </source>
</evidence>
<dbReference type="InterPro" id="IPR001881">
    <property type="entry name" value="EGF-like_Ca-bd_dom"/>
</dbReference>
<reference evidence="18" key="1">
    <citation type="submission" date="2025-08" db="UniProtKB">
        <authorList>
            <consortium name="RefSeq"/>
        </authorList>
    </citation>
    <scope>IDENTIFICATION</scope>
</reference>
<name>A0ABM1EI31_PRICU</name>
<evidence type="ECO:0000256" key="2">
    <source>
        <dbReference type="ARBA" id="ARBA00022473"/>
    </source>
</evidence>
<dbReference type="PROSITE" id="PS01187">
    <property type="entry name" value="EGF_CA"/>
    <property type="match status" value="2"/>
</dbReference>
<evidence type="ECO:0000256" key="9">
    <source>
        <dbReference type="ARBA" id="ARBA00023180"/>
    </source>
</evidence>